<dbReference type="AlphaFoldDB" id="A0A014P1C1"/>
<dbReference type="Proteomes" id="UP000030151">
    <property type="component" value="Unassembled WGS sequence"/>
</dbReference>
<gene>
    <name evidence="2" type="ORF">X797_011885</name>
</gene>
<proteinExistence type="predicted"/>
<dbReference type="EMBL" id="JELW01000110">
    <property type="protein sequence ID" value="EXU95041.1"/>
    <property type="molecule type" value="Genomic_DNA"/>
</dbReference>
<feature type="region of interest" description="Disordered" evidence="1">
    <location>
        <begin position="164"/>
        <end position="264"/>
    </location>
</feature>
<protein>
    <submittedName>
        <fullName evidence="2">Uncharacterized protein</fullName>
    </submittedName>
</protein>
<dbReference type="HOGENOM" id="CLU_912427_0_0_1"/>
<feature type="compositionally biased region" description="Low complexity" evidence="1">
    <location>
        <begin position="227"/>
        <end position="258"/>
    </location>
</feature>
<feature type="compositionally biased region" description="Polar residues" evidence="1">
    <location>
        <begin position="164"/>
        <end position="179"/>
    </location>
</feature>
<evidence type="ECO:0000313" key="3">
    <source>
        <dbReference type="Proteomes" id="UP000030151"/>
    </source>
</evidence>
<reference evidence="2 3" key="1">
    <citation type="submission" date="2014-02" db="EMBL/GenBank/DDBJ databases">
        <title>The genome sequence of the entomopathogenic fungus Metarhizium robertsii ARSEF 2575.</title>
        <authorList>
            <person name="Giuliano Garisto Donzelli B."/>
            <person name="Roe B.A."/>
            <person name="Macmil S.L."/>
            <person name="Krasnoff S.B."/>
            <person name="Gibson D.M."/>
        </authorList>
    </citation>
    <scope>NUCLEOTIDE SEQUENCE [LARGE SCALE GENOMIC DNA]</scope>
    <source>
        <strain evidence="2 3">ARSEF 2575</strain>
    </source>
</reference>
<sequence length="305" mass="31124">MRFFTIIGACNVAAGMATLPTICQSDPPLPLKAGELVSAYLGKWLVQGAKLPNSTFPPKPRPALPPFIGICVKHPTRSMPANGKRLCVGQPSPMCNSAVIANSRGSGDAKAINRYLEGRLGCVEPVAAVVTNTLTTTSGTIAITTTMTTAVASLTTRFFLDQTASDGSSKAPTWPGSNTDHTKPATAVNPTAHTLGPRTSAPTQPNPTTPGTCNPASCLALVPLPDPTMSSTATSTPVPTTAAPTTTTPSAQTASSTAGNTKSALGPTIAATTITVIQTMTGACRADKSQASDIVLRLGVPFNVL</sequence>
<evidence type="ECO:0000256" key="1">
    <source>
        <dbReference type="SAM" id="MobiDB-lite"/>
    </source>
</evidence>
<comment type="caution">
    <text evidence="2">The sequence shown here is derived from an EMBL/GenBank/DDBJ whole genome shotgun (WGS) entry which is preliminary data.</text>
</comment>
<name>A0A014P1C1_9HYPO</name>
<evidence type="ECO:0000313" key="2">
    <source>
        <dbReference type="EMBL" id="EXU95041.1"/>
    </source>
</evidence>
<accession>A0A014P1C1</accession>
<organism evidence="2 3">
    <name type="scientific">Metarhizium robertsii</name>
    <dbReference type="NCBI Taxonomy" id="568076"/>
    <lineage>
        <taxon>Eukaryota</taxon>
        <taxon>Fungi</taxon>
        <taxon>Dikarya</taxon>
        <taxon>Ascomycota</taxon>
        <taxon>Pezizomycotina</taxon>
        <taxon>Sordariomycetes</taxon>
        <taxon>Hypocreomycetidae</taxon>
        <taxon>Hypocreales</taxon>
        <taxon>Clavicipitaceae</taxon>
        <taxon>Metarhizium</taxon>
    </lineage>
</organism>